<proteinExistence type="predicted"/>
<evidence type="ECO:0000313" key="1">
    <source>
        <dbReference type="EMBL" id="MQL93232.1"/>
    </source>
</evidence>
<organism evidence="1 2">
    <name type="scientific">Colocasia esculenta</name>
    <name type="common">Wild taro</name>
    <name type="synonym">Arum esculentum</name>
    <dbReference type="NCBI Taxonomy" id="4460"/>
    <lineage>
        <taxon>Eukaryota</taxon>
        <taxon>Viridiplantae</taxon>
        <taxon>Streptophyta</taxon>
        <taxon>Embryophyta</taxon>
        <taxon>Tracheophyta</taxon>
        <taxon>Spermatophyta</taxon>
        <taxon>Magnoliopsida</taxon>
        <taxon>Liliopsida</taxon>
        <taxon>Araceae</taxon>
        <taxon>Aroideae</taxon>
        <taxon>Colocasieae</taxon>
        <taxon>Colocasia</taxon>
    </lineage>
</organism>
<accession>A0A843V4L4</accession>
<dbReference type="Proteomes" id="UP000652761">
    <property type="component" value="Unassembled WGS sequence"/>
</dbReference>
<sequence>MLPLTFPSFLPIKGSGKPPCRGSRPLPAIVFSSSQWRPVWLRPKYGYTTTFGAVCGNEREAMRPTRAFHLHETRIPLSSLGGYVEVFFSPTLKDSENKCVLISKSLTSSSKRALLKDKTPSMGTIPLGRHT</sequence>
<dbReference type="EMBL" id="NMUH01001535">
    <property type="protein sequence ID" value="MQL93232.1"/>
    <property type="molecule type" value="Genomic_DNA"/>
</dbReference>
<keyword evidence="2" id="KW-1185">Reference proteome</keyword>
<dbReference type="AlphaFoldDB" id="A0A843V4L4"/>
<name>A0A843V4L4_COLES</name>
<gene>
    <name evidence="1" type="ORF">Taro_025875</name>
</gene>
<reference evidence="1" key="1">
    <citation type="submission" date="2017-07" db="EMBL/GenBank/DDBJ databases">
        <title>Taro Niue Genome Assembly and Annotation.</title>
        <authorList>
            <person name="Atibalentja N."/>
            <person name="Keating K."/>
            <person name="Fields C.J."/>
        </authorList>
    </citation>
    <scope>NUCLEOTIDE SEQUENCE</scope>
    <source>
        <strain evidence="1">Niue_2</strain>
        <tissue evidence="1">Leaf</tissue>
    </source>
</reference>
<evidence type="ECO:0000313" key="2">
    <source>
        <dbReference type="Proteomes" id="UP000652761"/>
    </source>
</evidence>
<comment type="caution">
    <text evidence="1">The sequence shown here is derived from an EMBL/GenBank/DDBJ whole genome shotgun (WGS) entry which is preliminary data.</text>
</comment>
<protein>
    <submittedName>
        <fullName evidence="1">Uncharacterized protein</fullName>
    </submittedName>
</protein>